<reference evidence="1" key="1">
    <citation type="submission" date="2024-03" db="EMBL/GenBank/DDBJ databases">
        <authorList>
            <person name="Chantapakul B."/>
            <person name="Wang S."/>
        </authorList>
    </citation>
    <scope>NUCLEOTIDE SEQUENCE</scope>
</reference>
<gene>
    <name evidence="1" type="ORF">LDCGVIBL_CDS0103</name>
</gene>
<dbReference type="EMBL" id="PP429226">
    <property type="protein sequence ID" value="XCI77461.1"/>
    <property type="molecule type" value="Genomic_DNA"/>
</dbReference>
<protein>
    <submittedName>
        <fullName evidence="1">Uncharacterized protein</fullName>
    </submittedName>
</protein>
<sequence>MFKSVKEALEEVSRAEGIRRTDKSGFYVKPEVGLIVNYSGEYVKISKLSKNLRKVYFKRSHVQGESIVDISLLSYDEKSAKKFKDAFGIT</sequence>
<name>A0AAU8HXY2_9CAUD</name>
<organism evidence="1">
    <name type="scientific">Rhizobium phage LG08</name>
    <dbReference type="NCBI Taxonomy" id="3129229"/>
    <lineage>
        <taxon>Viruses</taxon>
        <taxon>Duplodnaviria</taxon>
        <taxon>Heunggongvirae</taxon>
        <taxon>Uroviricota</taxon>
        <taxon>Caudoviricetes</taxon>
    </lineage>
</organism>
<proteinExistence type="predicted"/>
<accession>A0AAU8HXY2</accession>
<evidence type="ECO:0000313" key="1">
    <source>
        <dbReference type="EMBL" id="XCI77461.1"/>
    </source>
</evidence>